<dbReference type="Pfam" id="PF00440">
    <property type="entry name" value="TetR_N"/>
    <property type="match status" value="1"/>
</dbReference>
<keyword evidence="2 4" id="KW-0238">DNA-binding</keyword>
<organism evidence="6 7">
    <name type="scientific">Pseudomonas atacamensis</name>
    <dbReference type="NCBI Taxonomy" id="2565368"/>
    <lineage>
        <taxon>Bacteria</taxon>
        <taxon>Pseudomonadati</taxon>
        <taxon>Pseudomonadota</taxon>
        <taxon>Gammaproteobacteria</taxon>
        <taxon>Pseudomonadales</taxon>
        <taxon>Pseudomonadaceae</taxon>
        <taxon>Pseudomonas</taxon>
    </lineage>
</organism>
<protein>
    <submittedName>
        <fullName evidence="6">TetR/AcrR family transcriptional regulator</fullName>
    </submittedName>
</protein>
<keyword evidence="1" id="KW-0805">Transcription regulation</keyword>
<evidence type="ECO:0000256" key="3">
    <source>
        <dbReference type="ARBA" id="ARBA00023163"/>
    </source>
</evidence>
<proteinExistence type="predicted"/>
<dbReference type="InterPro" id="IPR036271">
    <property type="entry name" value="Tet_transcr_reg_TetR-rel_C_sf"/>
</dbReference>
<evidence type="ECO:0000256" key="4">
    <source>
        <dbReference type="PROSITE-ProRule" id="PRU00335"/>
    </source>
</evidence>
<dbReference type="InterPro" id="IPR009057">
    <property type="entry name" value="Homeodomain-like_sf"/>
</dbReference>
<dbReference type="PANTHER" id="PTHR47506:SF6">
    <property type="entry name" value="HTH-TYPE TRANSCRIPTIONAL REPRESSOR NEMR"/>
    <property type="match status" value="1"/>
</dbReference>
<dbReference type="SUPFAM" id="SSF46689">
    <property type="entry name" value="Homeodomain-like"/>
    <property type="match status" value="1"/>
</dbReference>
<feature type="domain" description="HTH tetR-type" evidence="5">
    <location>
        <begin position="1"/>
        <end position="61"/>
    </location>
</feature>
<reference evidence="6 7" key="1">
    <citation type="submission" date="2019-04" db="EMBL/GenBank/DDBJ databases">
        <title>Draft genome sequence of Pseudomonas sp. M7D1 isolated from rhizosphere of plant the flowery desert.</title>
        <authorList>
            <person name="Poblete-Morales M."/>
            <person name="Plaza N."/>
            <person name="Corsini G."/>
            <person name="Silva E."/>
        </authorList>
    </citation>
    <scope>NUCLEOTIDE SEQUENCE [LARGE SCALE GENOMIC DNA]</scope>
    <source>
        <strain evidence="6 7">M7D1</strain>
    </source>
</reference>
<name>A0AAQ2HYB8_9PSED</name>
<evidence type="ECO:0000259" key="5">
    <source>
        <dbReference type="PROSITE" id="PS50977"/>
    </source>
</evidence>
<dbReference type="InterPro" id="IPR001647">
    <property type="entry name" value="HTH_TetR"/>
</dbReference>
<dbReference type="RefSeq" id="WP_136494283.1">
    <property type="nucleotide sequence ID" value="NZ_SSBS01000012.1"/>
</dbReference>
<feature type="DNA-binding region" description="H-T-H motif" evidence="4">
    <location>
        <begin position="24"/>
        <end position="43"/>
    </location>
</feature>
<dbReference type="Gene3D" id="1.10.357.10">
    <property type="entry name" value="Tetracycline Repressor, domain 2"/>
    <property type="match status" value="1"/>
</dbReference>
<accession>A0AAQ2HYB8</accession>
<dbReference type="PANTHER" id="PTHR47506">
    <property type="entry name" value="TRANSCRIPTIONAL REGULATORY PROTEIN"/>
    <property type="match status" value="1"/>
</dbReference>
<dbReference type="SUPFAM" id="SSF48498">
    <property type="entry name" value="Tetracyclin repressor-like, C-terminal domain"/>
    <property type="match status" value="1"/>
</dbReference>
<dbReference type="GO" id="GO:0003677">
    <property type="term" value="F:DNA binding"/>
    <property type="evidence" value="ECO:0007669"/>
    <property type="project" value="UniProtKB-UniRule"/>
</dbReference>
<dbReference type="EMBL" id="SSBS01000012">
    <property type="protein sequence ID" value="THF25799.1"/>
    <property type="molecule type" value="Genomic_DNA"/>
</dbReference>
<gene>
    <name evidence="6" type="ORF">E5170_28350</name>
</gene>
<comment type="caution">
    <text evidence="6">The sequence shown here is derived from an EMBL/GenBank/DDBJ whole genome shotgun (WGS) entry which is preliminary data.</text>
</comment>
<sequence>MSTRSELLVSAESLLRTKGYAAFSYADLAEAIGIKKASIHHHFATKEILGVAIVESYLFRFSKRLDEVNSEFEHSLARLRAYQDFFLECCENGMLPLCGALAAEVAVLPVSLRVLTMHFFEMHIGWLESNVALGQSQGDINPALDVKEVARTLLGLLEGGSFVSWALKDKPKSSFGLELFIKGISACHSADLGSASLAV</sequence>
<evidence type="ECO:0000256" key="1">
    <source>
        <dbReference type="ARBA" id="ARBA00023015"/>
    </source>
</evidence>
<keyword evidence="3" id="KW-0804">Transcription</keyword>
<dbReference type="Proteomes" id="UP000310574">
    <property type="component" value="Unassembled WGS sequence"/>
</dbReference>
<evidence type="ECO:0000313" key="6">
    <source>
        <dbReference type="EMBL" id="THF25799.1"/>
    </source>
</evidence>
<evidence type="ECO:0000313" key="7">
    <source>
        <dbReference type="Proteomes" id="UP000310574"/>
    </source>
</evidence>
<dbReference type="PRINTS" id="PR00455">
    <property type="entry name" value="HTHTETR"/>
</dbReference>
<dbReference type="AlphaFoldDB" id="A0AAQ2HYB8"/>
<evidence type="ECO:0000256" key="2">
    <source>
        <dbReference type="ARBA" id="ARBA00023125"/>
    </source>
</evidence>
<dbReference type="PROSITE" id="PS50977">
    <property type="entry name" value="HTH_TETR_2"/>
    <property type="match status" value="1"/>
</dbReference>